<evidence type="ECO:0000313" key="2">
    <source>
        <dbReference type="Proteomes" id="UP000502179"/>
    </source>
</evidence>
<sequence length="56" mass="6669">MKKEEKNKNSVEMGFCQKFSEEIPLNEGCRHPKDYCPHRQACMLYFLFKEKKKGAL</sequence>
<proteinExistence type="predicted"/>
<organism evidence="1 2">
    <name type="scientific">Thermosulfuriphilus ammonigenes</name>
    <dbReference type="NCBI Taxonomy" id="1936021"/>
    <lineage>
        <taxon>Bacteria</taxon>
        <taxon>Pseudomonadati</taxon>
        <taxon>Thermodesulfobacteriota</taxon>
        <taxon>Thermodesulfobacteria</taxon>
        <taxon>Thermodesulfobacteriales</taxon>
        <taxon>Thermodesulfobacteriaceae</taxon>
        <taxon>Thermosulfuriphilus</taxon>
    </lineage>
</organism>
<dbReference type="EMBL" id="CP048877">
    <property type="protein sequence ID" value="QIJ71899.1"/>
    <property type="molecule type" value="Genomic_DNA"/>
</dbReference>
<dbReference type="RefSeq" id="WP_166032117.1">
    <property type="nucleotide sequence ID" value="NZ_CP048877.1"/>
</dbReference>
<gene>
    <name evidence="1" type="ORF">G4V39_06310</name>
</gene>
<name>A0A6G7PW38_9BACT</name>
<accession>A0A6G7PW38</accession>
<dbReference type="Proteomes" id="UP000502179">
    <property type="component" value="Chromosome"/>
</dbReference>
<dbReference type="KEGG" id="tav:G4V39_06310"/>
<protein>
    <submittedName>
        <fullName evidence="1">Uncharacterized protein</fullName>
    </submittedName>
</protein>
<keyword evidence="2" id="KW-1185">Reference proteome</keyword>
<dbReference type="AlphaFoldDB" id="A0A6G7PW38"/>
<evidence type="ECO:0000313" key="1">
    <source>
        <dbReference type="EMBL" id="QIJ71899.1"/>
    </source>
</evidence>
<reference evidence="1 2" key="1">
    <citation type="submission" date="2020-02" db="EMBL/GenBank/DDBJ databases">
        <title>Genome analysis of Thermosulfuriphilus ammonigenes ST65T, an anaerobic thermophilic chemolithoautotrophic bacterium isolated from a deep-sea hydrothermal vent.</title>
        <authorList>
            <person name="Slobodkina G."/>
            <person name="Allioux M."/>
            <person name="Merkel A."/>
            <person name="Alain K."/>
            <person name="Jebbar M."/>
            <person name="Slobodkin A."/>
        </authorList>
    </citation>
    <scope>NUCLEOTIDE SEQUENCE [LARGE SCALE GENOMIC DNA]</scope>
    <source>
        <strain evidence="1 2">ST65</strain>
    </source>
</reference>